<name>A0A224YED2_9ACAR</name>
<evidence type="ECO:0000313" key="1">
    <source>
        <dbReference type="EMBL" id="MAA12781.1"/>
    </source>
</evidence>
<dbReference type="AlphaFoldDB" id="A0A224YED2"/>
<protein>
    <submittedName>
        <fullName evidence="1">Uncharacterized protein</fullName>
    </submittedName>
</protein>
<accession>A0A224YED2</accession>
<proteinExistence type="predicted"/>
<reference evidence="1" key="1">
    <citation type="journal article" date="2017" name="Parasit. Vectors">
        <title>Sialotranscriptomics of Rhipicephalus zambeziensis reveals intricate expression profiles of secretory proteins and suggests tight temporal transcriptional regulation during blood-feeding.</title>
        <authorList>
            <person name="de Castro M.H."/>
            <person name="de Klerk D."/>
            <person name="Pienaar R."/>
            <person name="Rees D.J.G."/>
            <person name="Mans B.J."/>
        </authorList>
    </citation>
    <scope>NUCLEOTIDE SEQUENCE</scope>
    <source>
        <tissue evidence="1">Salivary glands</tissue>
    </source>
</reference>
<organism evidence="1">
    <name type="scientific">Rhipicephalus zambeziensis</name>
    <dbReference type="NCBI Taxonomy" id="60191"/>
    <lineage>
        <taxon>Eukaryota</taxon>
        <taxon>Metazoa</taxon>
        <taxon>Ecdysozoa</taxon>
        <taxon>Arthropoda</taxon>
        <taxon>Chelicerata</taxon>
        <taxon>Arachnida</taxon>
        <taxon>Acari</taxon>
        <taxon>Parasitiformes</taxon>
        <taxon>Ixodida</taxon>
        <taxon>Ixodoidea</taxon>
        <taxon>Ixodidae</taxon>
        <taxon>Rhipicephalinae</taxon>
        <taxon>Rhipicephalus</taxon>
        <taxon>Rhipicephalus</taxon>
    </lineage>
</organism>
<dbReference type="EMBL" id="GFPF01001635">
    <property type="protein sequence ID" value="MAA12781.1"/>
    <property type="molecule type" value="Transcribed_RNA"/>
</dbReference>
<sequence length="174" mass="19938">MYASVLTYLRCCCSRGSTCSCSSGAVSVVSWLYHSSVPYCSRLVQWMHALDLNCSNCICAPIILIACFHVLRTTLHHTFYTCTHIKALPEIWKNSNCSLTFINVQVGYTLKEASLFTFRTRQAVFNLQCYIKLMCVQQKVACGLHQPYEFSLYSLLLHFHWYLLKLKDPCVLVV</sequence>